<feature type="domain" description="HTH crp-type" evidence="4">
    <location>
        <begin position="154"/>
        <end position="219"/>
    </location>
</feature>
<keyword evidence="5" id="KW-0808">Transferase</keyword>
<dbReference type="SUPFAM" id="SSF46785">
    <property type="entry name" value="Winged helix' DNA-binding domain"/>
    <property type="match status" value="1"/>
</dbReference>
<dbReference type="Proteomes" id="UP000198284">
    <property type="component" value="Unassembled WGS sequence"/>
</dbReference>
<evidence type="ECO:0000256" key="1">
    <source>
        <dbReference type="ARBA" id="ARBA00023015"/>
    </source>
</evidence>
<accession>A0A239M129</accession>
<reference evidence="5 6" key="1">
    <citation type="submission" date="2017-06" db="EMBL/GenBank/DDBJ databases">
        <authorList>
            <person name="Kim H.J."/>
            <person name="Triplett B.A."/>
        </authorList>
    </citation>
    <scope>NUCLEOTIDE SEQUENCE [LARGE SCALE GENOMIC DNA]</scope>
    <source>
        <strain evidence="5 6">U15</strain>
    </source>
</reference>
<keyword evidence="2" id="KW-0238">DNA-binding</keyword>
<dbReference type="GO" id="GO:0003700">
    <property type="term" value="F:DNA-binding transcription factor activity"/>
    <property type="evidence" value="ECO:0007669"/>
    <property type="project" value="TreeGrafter"/>
</dbReference>
<dbReference type="GO" id="GO:0016301">
    <property type="term" value="F:kinase activity"/>
    <property type="evidence" value="ECO:0007669"/>
    <property type="project" value="UniProtKB-KW"/>
</dbReference>
<dbReference type="InterPro" id="IPR014710">
    <property type="entry name" value="RmlC-like_jellyroll"/>
</dbReference>
<gene>
    <name evidence="5" type="ORF">SAMN06265795_12829</name>
</gene>
<dbReference type="InterPro" id="IPR012318">
    <property type="entry name" value="HTH_CRP"/>
</dbReference>
<dbReference type="InterPro" id="IPR018490">
    <property type="entry name" value="cNMP-bd_dom_sf"/>
</dbReference>
<proteinExistence type="predicted"/>
<dbReference type="InterPro" id="IPR050397">
    <property type="entry name" value="Env_Response_Regulators"/>
</dbReference>
<dbReference type="Gene3D" id="2.60.120.10">
    <property type="entry name" value="Jelly Rolls"/>
    <property type="match status" value="1"/>
</dbReference>
<evidence type="ECO:0000256" key="2">
    <source>
        <dbReference type="ARBA" id="ARBA00023125"/>
    </source>
</evidence>
<dbReference type="RefSeq" id="WP_089401713.1">
    <property type="nucleotide sequence ID" value="NZ_FZOT01000028.1"/>
</dbReference>
<dbReference type="Gene3D" id="1.10.10.10">
    <property type="entry name" value="Winged helix-like DNA-binding domain superfamily/Winged helix DNA-binding domain"/>
    <property type="match status" value="1"/>
</dbReference>
<name>A0A239M129_9BURK</name>
<dbReference type="AlphaFoldDB" id="A0A239M129"/>
<dbReference type="SUPFAM" id="SSF51206">
    <property type="entry name" value="cAMP-binding domain-like"/>
    <property type="match status" value="1"/>
</dbReference>
<keyword evidence="6" id="KW-1185">Reference proteome</keyword>
<dbReference type="InterPro" id="IPR036390">
    <property type="entry name" value="WH_DNA-bd_sf"/>
</dbReference>
<evidence type="ECO:0000313" key="6">
    <source>
        <dbReference type="Proteomes" id="UP000198284"/>
    </source>
</evidence>
<protein>
    <submittedName>
        <fullName evidence="5">cAMP-binding domain of CRP or a regulatory subunit of cAMP-dependent protein kinases</fullName>
    </submittedName>
</protein>
<organism evidence="5 6">
    <name type="scientific">Noviherbaspirillum humi</name>
    <dbReference type="NCBI Taxonomy" id="1688639"/>
    <lineage>
        <taxon>Bacteria</taxon>
        <taxon>Pseudomonadati</taxon>
        <taxon>Pseudomonadota</taxon>
        <taxon>Betaproteobacteria</taxon>
        <taxon>Burkholderiales</taxon>
        <taxon>Oxalobacteraceae</taxon>
        <taxon>Noviherbaspirillum</taxon>
    </lineage>
</organism>
<keyword evidence="1" id="KW-0805">Transcription regulation</keyword>
<keyword evidence="3" id="KW-0804">Transcription</keyword>
<dbReference type="PANTHER" id="PTHR24567:SF74">
    <property type="entry name" value="HTH-TYPE TRANSCRIPTIONAL REGULATOR ARCR"/>
    <property type="match status" value="1"/>
</dbReference>
<keyword evidence="5" id="KW-0418">Kinase</keyword>
<sequence>MNAIAQSPTDCSNLLLSRLPESDYQALLPHLELVDTPLHFTLFERDKPIPHVYFPLTGGHSVLATMEDGSAVEIGTVGYEGFAAVDLIMGSDIAVETTVCQIPGTALRMPAEVFMQMAQGDTPLRRIALRYLHAYLGMVSQSAACNRLHALEHRLARWLLMCHDRMGHQDFFLTQEYLAAMLGVQRPSVSVVASVLQRAGIIDYKRGKVQILDRKGLEETSCECYGIVQGQFARLLGKGF</sequence>
<dbReference type="PANTHER" id="PTHR24567">
    <property type="entry name" value="CRP FAMILY TRANSCRIPTIONAL REGULATORY PROTEIN"/>
    <property type="match status" value="1"/>
</dbReference>
<dbReference type="OrthoDB" id="8969464at2"/>
<evidence type="ECO:0000259" key="4">
    <source>
        <dbReference type="Pfam" id="PF13545"/>
    </source>
</evidence>
<dbReference type="GO" id="GO:0003677">
    <property type="term" value="F:DNA binding"/>
    <property type="evidence" value="ECO:0007669"/>
    <property type="project" value="UniProtKB-KW"/>
</dbReference>
<dbReference type="InterPro" id="IPR036388">
    <property type="entry name" value="WH-like_DNA-bd_sf"/>
</dbReference>
<evidence type="ECO:0000313" key="5">
    <source>
        <dbReference type="EMBL" id="SNT35609.1"/>
    </source>
</evidence>
<evidence type="ECO:0000256" key="3">
    <source>
        <dbReference type="ARBA" id="ARBA00023163"/>
    </source>
</evidence>
<dbReference type="Pfam" id="PF13545">
    <property type="entry name" value="HTH_Crp_2"/>
    <property type="match status" value="1"/>
</dbReference>
<dbReference type="EMBL" id="FZOT01000028">
    <property type="protein sequence ID" value="SNT35609.1"/>
    <property type="molecule type" value="Genomic_DNA"/>
</dbReference>
<dbReference type="GO" id="GO:0005829">
    <property type="term" value="C:cytosol"/>
    <property type="evidence" value="ECO:0007669"/>
    <property type="project" value="TreeGrafter"/>
</dbReference>